<dbReference type="EMBL" id="CAWUPB010001159">
    <property type="protein sequence ID" value="CAK7339872.1"/>
    <property type="molecule type" value="Genomic_DNA"/>
</dbReference>
<comment type="caution">
    <text evidence="1">The sequence shown here is derived from an EMBL/GenBank/DDBJ whole genome shotgun (WGS) entry which is preliminary data.</text>
</comment>
<dbReference type="AlphaFoldDB" id="A0AAV1RWG1"/>
<sequence length="60" mass="7066">MRLKRARGDMFQLKANETKLEAESACAFYGNHRVGFPDYLRVFKRNSFKILLVLCQTKVR</sequence>
<gene>
    <name evidence="1" type="ORF">DCAF_LOCUS14949</name>
</gene>
<protein>
    <submittedName>
        <fullName evidence="1">Uncharacterized protein</fullName>
    </submittedName>
</protein>
<dbReference type="Proteomes" id="UP001314170">
    <property type="component" value="Unassembled WGS sequence"/>
</dbReference>
<evidence type="ECO:0000313" key="2">
    <source>
        <dbReference type="Proteomes" id="UP001314170"/>
    </source>
</evidence>
<proteinExistence type="predicted"/>
<evidence type="ECO:0000313" key="1">
    <source>
        <dbReference type="EMBL" id="CAK7339872.1"/>
    </source>
</evidence>
<organism evidence="1 2">
    <name type="scientific">Dovyalis caffra</name>
    <dbReference type="NCBI Taxonomy" id="77055"/>
    <lineage>
        <taxon>Eukaryota</taxon>
        <taxon>Viridiplantae</taxon>
        <taxon>Streptophyta</taxon>
        <taxon>Embryophyta</taxon>
        <taxon>Tracheophyta</taxon>
        <taxon>Spermatophyta</taxon>
        <taxon>Magnoliopsida</taxon>
        <taxon>eudicotyledons</taxon>
        <taxon>Gunneridae</taxon>
        <taxon>Pentapetalae</taxon>
        <taxon>rosids</taxon>
        <taxon>fabids</taxon>
        <taxon>Malpighiales</taxon>
        <taxon>Salicaceae</taxon>
        <taxon>Flacourtieae</taxon>
        <taxon>Dovyalis</taxon>
    </lineage>
</organism>
<accession>A0AAV1RWG1</accession>
<reference evidence="1 2" key="1">
    <citation type="submission" date="2024-01" db="EMBL/GenBank/DDBJ databases">
        <authorList>
            <person name="Waweru B."/>
        </authorList>
    </citation>
    <scope>NUCLEOTIDE SEQUENCE [LARGE SCALE GENOMIC DNA]</scope>
</reference>
<name>A0AAV1RWG1_9ROSI</name>
<keyword evidence="2" id="KW-1185">Reference proteome</keyword>